<dbReference type="GO" id="GO:0005886">
    <property type="term" value="C:plasma membrane"/>
    <property type="evidence" value="ECO:0007669"/>
    <property type="project" value="UniProtKB-ARBA"/>
</dbReference>
<dbReference type="InterPro" id="IPR036179">
    <property type="entry name" value="Ig-like_dom_sf"/>
</dbReference>
<dbReference type="SMART" id="SM00409">
    <property type="entry name" value="IG"/>
    <property type="match status" value="1"/>
</dbReference>
<keyword evidence="3" id="KW-1280">Immunoglobulin</keyword>
<evidence type="ECO:0000256" key="3">
    <source>
        <dbReference type="ARBA" id="ARBA00043265"/>
    </source>
</evidence>
<dbReference type="InterPro" id="IPR007110">
    <property type="entry name" value="Ig-like_dom"/>
</dbReference>
<dbReference type="InterPro" id="IPR003599">
    <property type="entry name" value="Ig_sub"/>
</dbReference>
<dbReference type="SUPFAM" id="SSF48726">
    <property type="entry name" value="Immunoglobulin"/>
    <property type="match status" value="1"/>
</dbReference>
<protein>
    <recommendedName>
        <fullName evidence="4">Ig-like domain-containing protein</fullName>
    </recommendedName>
</protein>
<dbReference type="GO" id="GO:0019814">
    <property type="term" value="C:immunoglobulin complex"/>
    <property type="evidence" value="ECO:0007669"/>
    <property type="project" value="UniProtKB-KW"/>
</dbReference>
<name>G3VLF6_SARHA</name>
<evidence type="ECO:0000313" key="6">
    <source>
        <dbReference type="Proteomes" id="UP000007648"/>
    </source>
</evidence>
<dbReference type="Gene3D" id="2.60.40.10">
    <property type="entry name" value="Immunoglobulins"/>
    <property type="match status" value="1"/>
</dbReference>
<dbReference type="SMART" id="SM00406">
    <property type="entry name" value="IGv"/>
    <property type="match status" value="1"/>
</dbReference>
<dbReference type="FunFam" id="2.60.40.10:FF:000350">
    <property type="entry name" value="Immunoglobulin kappa chain variable 18-36"/>
    <property type="match status" value="1"/>
</dbReference>
<dbReference type="HOGENOM" id="CLU_077975_4_1_1"/>
<dbReference type="GO" id="GO:0005576">
    <property type="term" value="C:extracellular region"/>
    <property type="evidence" value="ECO:0007669"/>
    <property type="project" value="UniProtKB-ARBA"/>
</dbReference>
<keyword evidence="2" id="KW-1064">Adaptive immunity</keyword>
<dbReference type="InterPro" id="IPR013106">
    <property type="entry name" value="Ig_V-set"/>
</dbReference>
<proteinExistence type="predicted"/>
<accession>G3VLF6</accession>
<keyword evidence="6" id="KW-1185">Reference proteome</keyword>
<organism evidence="5 6">
    <name type="scientific">Sarcophilus harrisii</name>
    <name type="common">Tasmanian devil</name>
    <name type="synonym">Sarcophilus laniarius</name>
    <dbReference type="NCBI Taxonomy" id="9305"/>
    <lineage>
        <taxon>Eukaryota</taxon>
        <taxon>Metazoa</taxon>
        <taxon>Chordata</taxon>
        <taxon>Craniata</taxon>
        <taxon>Vertebrata</taxon>
        <taxon>Euteleostomi</taxon>
        <taxon>Mammalia</taxon>
        <taxon>Metatheria</taxon>
        <taxon>Dasyuromorphia</taxon>
        <taxon>Dasyuridae</taxon>
        <taxon>Sarcophilus</taxon>
    </lineage>
</organism>
<reference evidence="5" key="3">
    <citation type="submission" date="2025-09" db="UniProtKB">
        <authorList>
            <consortium name="Ensembl"/>
        </authorList>
    </citation>
    <scope>IDENTIFICATION</scope>
</reference>
<feature type="domain" description="Ig-like" evidence="4">
    <location>
        <begin position="1"/>
        <end position="98"/>
    </location>
</feature>
<dbReference type="InParanoid" id="G3VLF6"/>
<dbReference type="PROSITE" id="PS50835">
    <property type="entry name" value="IG_LIKE"/>
    <property type="match status" value="1"/>
</dbReference>
<evidence type="ECO:0000256" key="2">
    <source>
        <dbReference type="ARBA" id="ARBA00023130"/>
    </source>
</evidence>
<sequence length="98" mass="10611">IVLTQSPASLSRSPGERVTISCKASQSVSDSSNSYLYWYQQKPGQVPRLLISYATSLESGAPARFSSSRSGTDFTLTISSLEPEDGGHYYCQHGYGIP</sequence>
<dbReference type="GO" id="GO:0002250">
    <property type="term" value="P:adaptive immune response"/>
    <property type="evidence" value="ECO:0007669"/>
    <property type="project" value="UniProtKB-KW"/>
</dbReference>
<evidence type="ECO:0000256" key="1">
    <source>
        <dbReference type="ARBA" id="ARBA00022859"/>
    </source>
</evidence>
<dbReference type="PANTHER" id="PTHR23267">
    <property type="entry name" value="IMMUNOGLOBULIN LIGHT CHAIN"/>
    <property type="match status" value="1"/>
</dbReference>
<dbReference type="GeneTree" id="ENSGT00940000153770"/>
<keyword evidence="1" id="KW-0391">Immunity</keyword>
<dbReference type="Pfam" id="PF07686">
    <property type="entry name" value="V-set"/>
    <property type="match status" value="1"/>
</dbReference>
<evidence type="ECO:0000259" key="4">
    <source>
        <dbReference type="PROSITE" id="PS50835"/>
    </source>
</evidence>
<dbReference type="Ensembl" id="ENSSHAT00000004051.2">
    <property type="protein sequence ID" value="ENSSHAP00000004011.2"/>
    <property type="gene ID" value="ENSSHAG00000031097.1"/>
</dbReference>
<reference evidence="5 6" key="1">
    <citation type="journal article" date="2011" name="Proc. Natl. Acad. Sci. U.S.A.">
        <title>Genetic diversity and population structure of the endangered marsupial Sarcophilus harrisii (Tasmanian devil).</title>
        <authorList>
            <person name="Miller W."/>
            <person name="Hayes V.M."/>
            <person name="Ratan A."/>
            <person name="Petersen D.C."/>
            <person name="Wittekindt N.E."/>
            <person name="Miller J."/>
            <person name="Walenz B."/>
            <person name="Knight J."/>
            <person name="Qi J."/>
            <person name="Zhao F."/>
            <person name="Wang Q."/>
            <person name="Bedoya-Reina O.C."/>
            <person name="Katiyar N."/>
            <person name="Tomsho L.P."/>
            <person name="Kasson L.M."/>
            <person name="Hardie R.A."/>
            <person name="Woodbridge P."/>
            <person name="Tindall E.A."/>
            <person name="Bertelsen M.F."/>
            <person name="Dixon D."/>
            <person name="Pyecroft S."/>
            <person name="Helgen K.M."/>
            <person name="Lesk A.M."/>
            <person name="Pringle T.H."/>
            <person name="Patterson N."/>
            <person name="Zhang Y."/>
            <person name="Kreiss A."/>
            <person name="Woods G.M."/>
            <person name="Jones M.E."/>
            <person name="Schuster S.C."/>
        </authorList>
    </citation>
    <scope>NUCLEOTIDE SEQUENCE [LARGE SCALE GENOMIC DNA]</scope>
</reference>
<dbReference type="eggNOG" id="ENOG502S3KF">
    <property type="taxonomic scope" value="Eukaryota"/>
</dbReference>
<dbReference type="InterPro" id="IPR013783">
    <property type="entry name" value="Ig-like_fold"/>
</dbReference>
<dbReference type="InterPro" id="IPR050150">
    <property type="entry name" value="IgV_Light_Chain"/>
</dbReference>
<dbReference type="Proteomes" id="UP000007648">
    <property type="component" value="Unassembled WGS sequence"/>
</dbReference>
<dbReference type="AlphaFoldDB" id="G3VLF6"/>
<reference evidence="5" key="2">
    <citation type="submission" date="2025-08" db="UniProtKB">
        <authorList>
            <consortium name="Ensembl"/>
        </authorList>
    </citation>
    <scope>IDENTIFICATION</scope>
</reference>
<evidence type="ECO:0000313" key="5">
    <source>
        <dbReference type="Ensembl" id="ENSSHAP00000004011.2"/>
    </source>
</evidence>